<dbReference type="EMBL" id="JAMYWD010000009">
    <property type="protein sequence ID" value="KAJ4960181.1"/>
    <property type="molecule type" value="Genomic_DNA"/>
</dbReference>
<sequence length="249" mass="27654">METPVGSELCVFVFLSFYGKSDGSNGKFTVSSLSIESFSNSWLNNIIQYSFENSLVDDPYDETGGFIELDPKWTPSKIFLSDAHDFSFNSYFDSSAPFIAYADELFSNGIVMPIFINPSKVEVASNCIVESPPPASISAKESSMGALIPSHRNKKLEQTLLSKYRRSSKSIFQKYPSFLKPLCQKFRGSSRVRTSRAESAIDKICGSLSSQEVSAQNRTHCSTTNWSDIDEAVLYCKNSSLAGFSIHLR</sequence>
<keyword evidence="2" id="KW-1185">Reference proteome</keyword>
<name>A0A9Q0K1Z8_9MAGN</name>
<dbReference type="Proteomes" id="UP001141806">
    <property type="component" value="Unassembled WGS sequence"/>
</dbReference>
<organism evidence="1 2">
    <name type="scientific">Protea cynaroides</name>
    <dbReference type="NCBI Taxonomy" id="273540"/>
    <lineage>
        <taxon>Eukaryota</taxon>
        <taxon>Viridiplantae</taxon>
        <taxon>Streptophyta</taxon>
        <taxon>Embryophyta</taxon>
        <taxon>Tracheophyta</taxon>
        <taxon>Spermatophyta</taxon>
        <taxon>Magnoliopsida</taxon>
        <taxon>Proteales</taxon>
        <taxon>Proteaceae</taxon>
        <taxon>Protea</taxon>
    </lineage>
</organism>
<dbReference type="PANTHER" id="PTHR34576">
    <property type="entry name" value="MEMBRANE-ASSOCIATED KINASE REGULATOR 6-RELATED"/>
    <property type="match status" value="1"/>
</dbReference>
<protein>
    <recommendedName>
        <fullName evidence="3">Membrane-associated kinase regulator 6</fullName>
    </recommendedName>
</protein>
<dbReference type="InterPro" id="IPR044699">
    <property type="entry name" value="MAKR6"/>
</dbReference>
<accession>A0A9Q0K1Z8</accession>
<reference evidence="1" key="1">
    <citation type="journal article" date="2023" name="Plant J.">
        <title>The genome of the king protea, Protea cynaroides.</title>
        <authorList>
            <person name="Chang J."/>
            <person name="Duong T.A."/>
            <person name="Schoeman C."/>
            <person name="Ma X."/>
            <person name="Roodt D."/>
            <person name="Barker N."/>
            <person name="Li Z."/>
            <person name="Van de Peer Y."/>
            <person name="Mizrachi E."/>
        </authorList>
    </citation>
    <scope>NUCLEOTIDE SEQUENCE</scope>
    <source>
        <tissue evidence="1">Young leaves</tissue>
    </source>
</reference>
<comment type="caution">
    <text evidence="1">The sequence shown here is derived from an EMBL/GenBank/DDBJ whole genome shotgun (WGS) entry which is preliminary data.</text>
</comment>
<evidence type="ECO:0008006" key="3">
    <source>
        <dbReference type="Google" id="ProtNLM"/>
    </source>
</evidence>
<dbReference type="OrthoDB" id="1913205at2759"/>
<evidence type="ECO:0000313" key="1">
    <source>
        <dbReference type="EMBL" id="KAJ4960181.1"/>
    </source>
</evidence>
<dbReference type="PANTHER" id="PTHR34576:SF2">
    <property type="entry name" value="MEMBRANE-ASSOCIATED KINASE REGULATOR 6-RELATED"/>
    <property type="match status" value="1"/>
</dbReference>
<gene>
    <name evidence="1" type="ORF">NE237_020091</name>
</gene>
<dbReference type="AlphaFoldDB" id="A0A9Q0K1Z8"/>
<evidence type="ECO:0000313" key="2">
    <source>
        <dbReference type="Proteomes" id="UP001141806"/>
    </source>
</evidence>
<proteinExistence type="predicted"/>